<keyword evidence="11" id="KW-0479">Metal-binding</keyword>
<dbReference type="InterPro" id="IPR002820">
    <property type="entry name" value="Mopterin_CF_biosynth-C_dom"/>
</dbReference>
<evidence type="ECO:0000256" key="10">
    <source>
        <dbReference type="ARBA" id="ARBA00022691"/>
    </source>
</evidence>
<dbReference type="InterPro" id="IPR013785">
    <property type="entry name" value="Aldolase_TIM"/>
</dbReference>
<dbReference type="SFLD" id="SFLDG01386">
    <property type="entry name" value="main_SPASM_domain-containing"/>
    <property type="match status" value="1"/>
</dbReference>
<dbReference type="STRING" id="35525.A0A0P6BYL2"/>
<dbReference type="GO" id="GO:0006777">
    <property type="term" value="P:Mo-molybdopterin cofactor biosynthetic process"/>
    <property type="evidence" value="ECO:0007669"/>
    <property type="project" value="UniProtKB-KW"/>
</dbReference>
<dbReference type="Gene3D" id="3.30.70.640">
    <property type="entry name" value="Molybdopterin cofactor biosynthesis C (MoaC) domain"/>
    <property type="match status" value="1"/>
</dbReference>
<dbReference type="InterPro" id="IPR036522">
    <property type="entry name" value="MoaC_sf"/>
</dbReference>
<evidence type="ECO:0000256" key="2">
    <source>
        <dbReference type="ARBA" id="ARBA00001966"/>
    </source>
</evidence>
<evidence type="ECO:0000313" key="22">
    <source>
        <dbReference type="EMBL" id="KZS09157.1"/>
    </source>
</evidence>
<dbReference type="SUPFAM" id="SSF55040">
    <property type="entry name" value="Molybdenum cofactor biosynthesis protein C, MoaC"/>
    <property type="match status" value="1"/>
</dbReference>
<dbReference type="SFLD" id="SFLDG01383">
    <property type="entry name" value="cyclic_pyranopterin_phosphate"/>
    <property type="match status" value="1"/>
</dbReference>
<evidence type="ECO:0000256" key="5">
    <source>
        <dbReference type="ARBA" id="ARBA00009862"/>
    </source>
</evidence>
<evidence type="ECO:0000256" key="16">
    <source>
        <dbReference type="ARBA" id="ARBA00023150"/>
    </source>
</evidence>
<comment type="function">
    <text evidence="19">Isoform MOCS1A and isoform MOCS1B probably form a complex that catalyzes the conversion of 5'-GTP to cyclic pyranopterin monophosphate (cPMP). MOCS1A catalyzes the cyclization of GTP to (8S)-3',8-cyclo-7,8-dihydroguanosine 5'-triphosphate and MOCS1B catalyzes the subsequent conversion of (8S)-3',8-cyclo-7,8-dihydroguanosine 5'-triphosphate to cPMP.</text>
</comment>
<comment type="subunit">
    <text evidence="20">Isoform MOCS1A and isoform MOCS1B probably form a heterooligomer.</text>
</comment>
<dbReference type="AlphaFoldDB" id="A0A0P6BYL2"/>
<evidence type="ECO:0000256" key="14">
    <source>
        <dbReference type="ARBA" id="ARBA00023014"/>
    </source>
</evidence>
<dbReference type="EMBL" id="LRGB01002101">
    <property type="protein sequence ID" value="KZS09157.1"/>
    <property type="molecule type" value="Genomic_DNA"/>
</dbReference>
<evidence type="ECO:0000256" key="6">
    <source>
        <dbReference type="ARBA" id="ARBA00012167"/>
    </source>
</evidence>
<dbReference type="InterPro" id="IPR058240">
    <property type="entry name" value="rSAM_sf"/>
</dbReference>
<proteinExistence type="inferred from homology"/>
<keyword evidence="10" id="KW-0949">S-adenosyl-L-methionine</keyword>
<keyword evidence="16" id="KW-0501">Molybdenum cofactor biosynthesis</keyword>
<dbReference type="EC" id="4.6.1.17" evidence="7"/>
<evidence type="ECO:0000256" key="15">
    <source>
        <dbReference type="ARBA" id="ARBA00023134"/>
    </source>
</evidence>
<sequence>MAASFIYLKGNRMSSGLCLKNFRFSRQCATVASVTKHPIPSTVRTSLFENKKILPFSSFLTDSHGRQHNYLRISLTERCNLRCQYCMPAGGVDLTAKDKLLSTSEIVKIASAFVEEGVDKIRLTGGEPSIRPDIVELVGLLKTLDGLKTLAMTTNGLLLSRKLPAMKEAGLNMLNISLDTLIPPKFEFITRRKGLEKVLQGIDLALEMGYSPVKLNCVVMRGLNDDELHSFVELTRDKDVDVRFIEYMPFEGNKWNDKKMVPYHEMLEIIRRKYCDLRRMEDAINDTSKAYLVPGYRGKIGFITSMSEHFCGSCNRLRLTADGNLKVCLFGNAETSLRDLLRNGASKEELIAVVGQAVGRKKKQHAGMSNLPSMKNRPMILIGDSNSLLTGSFIATSSIRPYCTDKGDHFSNHNDYLDDPWTSYRETHASLLQASSLFNASTRRSNLSQETHEHTTPNANDQVKLTHVDHHGQARMVDITEKPWTVRRATAQAIVWIGPEAFRLVDENLIKKGDVLKVAEIAGITGGKLTSQLIPLCHPISLHQLSVRLSLDSKNNCVIIESNAVTHGPTGVEMEALTAVAVASLTVIDMVKAVTKEAEIRNLNLVSKSGGTRGDFNRTKNDDMPFPC</sequence>
<dbReference type="NCBIfam" id="NF006870">
    <property type="entry name" value="PRK09364.1"/>
    <property type="match status" value="1"/>
</dbReference>
<dbReference type="InterPro" id="IPR010505">
    <property type="entry name" value="MoaA_twitch"/>
</dbReference>
<evidence type="ECO:0000256" key="7">
    <source>
        <dbReference type="ARBA" id="ARBA00012575"/>
    </source>
</evidence>
<comment type="similarity">
    <text evidence="5">In the N-terminal section; belongs to the radical SAM superfamily. MoaA family.</text>
</comment>
<dbReference type="EC" id="4.1.99.22" evidence="6"/>
<organism evidence="22 23">
    <name type="scientific">Daphnia magna</name>
    <dbReference type="NCBI Taxonomy" id="35525"/>
    <lineage>
        <taxon>Eukaryota</taxon>
        <taxon>Metazoa</taxon>
        <taxon>Ecdysozoa</taxon>
        <taxon>Arthropoda</taxon>
        <taxon>Crustacea</taxon>
        <taxon>Branchiopoda</taxon>
        <taxon>Diplostraca</taxon>
        <taxon>Cladocera</taxon>
        <taxon>Anomopoda</taxon>
        <taxon>Daphniidae</taxon>
        <taxon>Daphnia</taxon>
    </lineage>
</organism>
<dbReference type="GO" id="GO:0046872">
    <property type="term" value="F:metal ion binding"/>
    <property type="evidence" value="ECO:0007669"/>
    <property type="project" value="UniProtKB-KW"/>
</dbReference>
<dbReference type="InterPro" id="IPR023045">
    <property type="entry name" value="MoaC"/>
</dbReference>
<dbReference type="GO" id="GO:0061799">
    <property type="term" value="F:cyclic pyranopterin monophosphate synthase activity"/>
    <property type="evidence" value="ECO:0007669"/>
    <property type="project" value="UniProtKB-EC"/>
</dbReference>
<evidence type="ECO:0000256" key="17">
    <source>
        <dbReference type="ARBA" id="ARBA00023239"/>
    </source>
</evidence>
<accession>A0A0P6BYL2</accession>
<dbReference type="Gene3D" id="3.20.20.70">
    <property type="entry name" value="Aldolase class I"/>
    <property type="match status" value="1"/>
</dbReference>
<dbReference type="InterPro" id="IPR040064">
    <property type="entry name" value="MoaA-like"/>
</dbReference>
<dbReference type="NCBIfam" id="TIGR02666">
    <property type="entry name" value="moaA"/>
    <property type="match status" value="1"/>
</dbReference>
<keyword evidence="15" id="KW-0342">GTP-binding</keyword>
<dbReference type="Pfam" id="PF04055">
    <property type="entry name" value="Radical_SAM"/>
    <property type="match status" value="1"/>
</dbReference>
<gene>
    <name evidence="22" type="ORF">APZ42_026627</name>
</gene>
<dbReference type="InterPro" id="IPR000385">
    <property type="entry name" value="MoaA_NifB_PqqE_Fe-S-bd_CS"/>
</dbReference>
<keyword evidence="23" id="KW-1185">Reference proteome</keyword>
<dbReference type="CDD" id="cd01335">
    <property type="entry name" value="Radical_SAM"/>
    <property type="match status" value="1"/>
</dbReference>
<dbReference type="CDD" id="cd21117">
    <property type="entry name" value="Twitch_MoaA"/>
    <property type="match status" value="1"/>
</dbReference>
<evidence type="ECO:0000256" key="8">
    <source>
        <dbReference type="ARBA" id="ARBA00015273"/>
    </source>
</evidence>
<dbReference type="Pfam" id="PF01967">
    <property type="entry name" value="MoaC"/>
    <property type="match status" value="1"/>
</dbReference>
<name>A0A0P6BYL2_9CRUS</name>
<comment type="catalytic activity">
    <reaction evidence="18">
        <text>GTP + AH2 + S-adenosyl-L-methionine = (8S)-3',8-cyclo-7,8-dihydroguanosine 5'-triphosphate + 5'-deoxyadenosine + L-methionine + A + H(+)</text>
        <dbReference type="Rhea" id="RHEA:49576"/>
        <dbReference type="ChEBI" id="CHEBI:13193"/>
        <dbReference type="ChEBI" id="CHEBI:15378"/>
        <dbReference type="ChEBI" id="CHEBI:17319"/>
        <dbReference type="ChEBI" id="CHEBI:17499"/>
        <dbReference type="ChEBI" id="CHEBI:37565"/>
        <dbReference type="ChEBI" id="CHEBI:57844"/>
        <dbReference type="ChEBI" id="CHEBI:59789"/>
        <dbReference type="ChEBI" id="CHEBI:131766"/>
        <dbReference type="EC" id="4.1.99.22"/>
    </reaction>
</comment>
<dbReference type="InterPro" id="IPR013483">
    <property type="entry name" value="MoaA"/>
</dbReference>
<evidence type="ECO:0000256" key="13">
    <source>
        <dbReference type="ARBA" id="ARBA00023004"/>
    </source>
</evidence>
<keyword evidence="12" id="KW-0547">Nucleotide-binding</keyword>
<evidence type="ECO:0000313" key="23">
    <source>
        <dbReference type="Proteomes" id="UP000076858"/>
    </source>
</evidence>
<evidence type="ECO:0000256" key="12">
    <source>
        <dbReference type="ARBA" id="ARBA00022741"/>
    </source>
</evidence>
<dbReference type="SMART" id="SM00729">
    <property type="entry name" value="Elp3"/>
    <property type="match status" value="1"/>
</dbReference>
<keyword evidence="9" id="KW-0004">4Fe-4S</keyword>
<feature type="domain" description="Radical SAM core" evidence="21">
    <location>
        <begin position="63"/>
        <end position="290"/>
    </location>
</feature>
<evidence type="ECO:0000256" key="4">
    <source>
        <dbReference type="ARBA" id="ARBA00008484"/>
    </source>
</evidence>
<reference evidence="22 23" key="1">
    <citation type="submission" date="2016-03" db="EMBL/GenBank/DDBJ databases">
        <title>EvidentialGene: Evidence-directed Construction of Genes on Genomes.</title>
        <authorList>
            <person name="Gilbert D.G."/>
            <person name="Choi J.-H."/>
            <person name="Mockaitis K."/>
            <person name="Colbourne J."/>
            <person name="Pfrender M."/>
        </authorList>
    </citation>
    <scope>NUCLEOTIDE SEQUENCE [LARGE SCALE GENOMIC DNA]</scope>
    <source>
        <strain evidence="22 23">Xinb3</strain>
        <tissue evidence="22">Complete organism</tissue>
    </source>
</reference>
<dbReference type="HAMAP" id="MF_01225_B">
    <property type="entry name" value="MoaA_B"/>
    <property type="match status" value="1"/>
</dbReference>
<keyword evidence="17" id="KW-0456">Lyase</keyword>
<dbReference type="NCBIfam" id="TIGR00581">
    <property type="entry name" value="moaC"/>
    <property type="match status" value="1"/>
</dbReference>
<dbReference type="UniPathway" id="UPA00344"/>
<keyword evidence="14" id="KW-0411">Iron-sulfur</keyword>
<dbReference type="PANTHER" id="PTHR22960">
    <property type="entry name" value="MOLYBDOPTERIN COFACTOR SYNTHESIS PROTEIN A"/>
    <property type="match status" value="1"/>
</dbReference>
<comment type="catalytic activity">
    <reaction evidence="1">
        <text>(8S)-3',8-cyclo-7,8-dihydroguanosine 5'-triphosphate = cyclic pyranopterin phosphate + diphosphate</text>
        <dbReference type="Rhea" id="RHEA:49580"/>
        <dbReference type="ChEBI" id="CHEBI:33019"/>
        <dbReference type="ChEBI" id="CHEBI:59648"/>
        <dbReference type="ChEBI" id="CHEBI:131766"/>
        <dbReference type="EC" id="4.6.1.17"/>
    </reaction>
</comment>
<evidence type="ECO:0000256" key="20">
    <source>
        <dbReference type="ARBA" id="ARBA00063038"/>
    </source>
</evidence>
<comment type="cofactor">
    <cofactor evidence="2">
        <name>[4Fe-4S] cluster</name>
        <dbReference type="ChEBI" id="CHEBI:49883"/>
    </cofactor>
</comment>
<dbReference type="SFLD" id="SFLDG01067">
    <property type="entry name" value="SPASM/twitch_domain_containing"/>
    <property type="match status" value="1"/>
</dbReference>
<evidence type="ECO:0000256" key="11">
    <source>
        <dbReference type="ARBA" id="ARBA00022723"/>
    </source>
</evidence>
<dbReference type="Proteomes" id="UP000076858">
    <property type="component" value="Unassembled WGS sequence"/>
</dbReference>
<evidence type="ECO:0000256" key="9">
    <source>
        <dbReference type="ARBA" id="ARBA00022485"/>
    </source>
</evidence>
<dbReference type="SFLD" id="SFLDS00029">
    <property type="entry name" value="Radical_SAM"/>
    <property type="match status" value="1"/>
</dbReference>
<dbReference type="PROSITE" id="PS01305">
    <property type="entry name" value="MOAA_NIFB_PQQE"/>
    <property type="match status" value="1"/>
</dbReference>
<dbReference type="GO" id="GO:0061798">
    <property type="term" value="F:GTP 3',8'-cyclase activity"/>
    <property type="evidence" value="ECO:0007669"/>
    <property type="project" value="UniProtKB-EC"/>
</dbReference>
<dbReference type="CDD" id="cd01420">
    <property type="entry name" value="MoaC_PE"/>
    <property type="match status" value="1"/>
</dbReference>
<dbReference type="InterPro" id="IPR047594">
    <property type="entry name" value="MoaC_bact/euk"/>
</dbReference>
<dbReference type="PROSITE" id="PS51918">
    <property type="entry name" value="RADICAL_SAM"/>
    <property type="match status" value="1"/>
</dbReference>
<dbReference type="Pfam" id="PF06463">
    <property type="entry name" value="Mob_synth_C"/>
    <property type="match status" value="1"/>
</dbReference>
<dbReference type="InterPro" id="IPR007197">
    <property type="entry name" value="rSAM"/>
</dbReference>
<evidence type="ECO:0000256" key="3">
    <source>
        <dbReference type="ARBA" id="ARBA00005046"/>
    </source>
</evidence>
<comment type="similarity">
    <text evidence="4">In the C-terminal section; belongs to the MoaC family.</text>
</comment>
<dbReference type="FunFam" id="3.20.20.70:FF:000117">
    <property type="entry name" value="molybdenum cofactor biosynthesis protein 1"/>
    <property type="match status" value="1"/>
</dbReference>
<evidence type="ECO:0000259" key="21">
    <source>
        <dbReference type="PROSITE" id="PS51918"/>
    </source>
</evidence>
<dbReference type="SUPFAM" id="SSF102114">
    <property type="entry name" value="Radical SAM enzymes"/>
    <property type="match status" value="1"/>
</dbReference>
<dbReference type="InterPro" id="IPR006638">
    <property type="entry name" value="Elp3/MiaA/NifB-like_rSAM"/>
</dbReference>
<dbReference type="InterPro" id="IPR050105">
    <property type="entry name" value="MoCo_biosynth_MoaA/MoaC"/>
</dbReference>
<dbReference type="NCBIfam" id="NF001199">
    <property type="entry name" value="PRK00164.2-1"/>
    <property type="match status" value="1"/>
</dbReference>
<comment type="caution">
    <text evidence="22">The sequence shown here is derived from an EMBL/GenBank/DDBJ whole genome shotgun (WGS) entry which is preliminary data.</text>
</comment>
<comment type="pathway">
    <text evidence="3">Cofactor biosynthesis; molybdopterin biosynthesis.</text>
</comment>
<evidence type="ECO:0000256" key="18">
    <source>
        <dbReference type="ARBA" id="ARBA00048697"/>
    </source>
</evidence>
<dbReference type="GO" id="GO:0005525">
    <property type="term" value="F:GTP binding"/>
    <property type="evidence" value="ECO:0007669"/>
    <property type="project" value="UniProtKB-KW"/>
</dbReference>
<protein>
    <recommendedName>
        <fullName evidence="8">Molybdenum cofactor biosynthesis protein 1</fullName>
        <ecNumber evidence="6">4.1.99.22</ecNumber>
        <ecNumber evidence="7">4.6.1.17</ecNumber>
    </recommendedName>
</protein>
<dbReference type="PANTHER" id="PTHR22960:SF0">
    <property type="entry name" value="MOLYBDENUM COFACTOR BIOSYNTHESIS PROTEIN 1"/>
    <property type="match status" value="1"/>
</dbReference>
<dbReference type="OrthoDB" id="429626at2759"/>
<evidence type="ECO:0000256" key="19">
    <source>
        <dbReference type="ARBA" id="ARBA00054222"/>
    </source>
</evidence>
<dbReference type="GO" id="GO:0051539">
    <property type="term" value="F:4 iron, 4 sulfur cluster binding"/>
    <property type="evidence" value="ECO:0007669"/>
    <property type="project" value="UniProtKB-KW"/>
</dbReference>
<evidence type="ECO:0000256" key="1">
    <source>
        <dbReference type="ARBA" id="ARBA00001637"/>
    </source>
</evidence>
<keyword evidence="13" id="KW-0408">Iron</keyword>